<gene>
    <name evidence="1" type="ORF">OCU04_010050</name>
</gene>
<reference evidence="1" key="1">
    <citation type="submission" date="2022-11" db="EMBL/GenBank/DDBJ databases">
        <title>Genome Resource of Sclerotinia nivalis Strain SnTB1, a Plant Pathogen Isolated from American Ginseng.</title>
        <authorList>
            <person name="Fan S."/>
        </authorList>
    </citation>
    <scope>NUCLEOTIDE SEQUENCE</scope>
    <source>
        <strain evidence="1">SnTB1</strain>
    </source>
</reference>
<dbReference type="AlphaFoldDB" id="A0A9X0ADW9"/>
<protein>
    <submittedName>
        <fullName evidence="1">Uncharacterized protein</fullName>
    </submittedName>
</protein>
<dbReference type="Proteomes" id="UP001152300">
    <property type="component" value="Unassembled WGS sequence"/>
</dbReference>
<evidence type="ECO:0000313" key="1">
    <source>
        <dbReference type="EMBL" id="KAJ8060970.1"/>
    </source>
</evidence>
<evidence type="ECO:0000313" key="2">
    <source>
        <dbReference type="Proteomes" id="UP001152300"/>
    </source>
</evidence>
<accession>A0A9X0ADW9</accession>
<name>A0A9X0ADW9_9HELO</name>
<proteinExistence type="predicted"/>
<keyword evidence="2" id="KW-1185">Reference proteome</keyword>
<comment type="caution">
    <text evidence="1">The sequence shown here is derived from an EMBL/GenBank/DDBJ whole genome shotgun (WGS) entry which is preliminary data.</text>
</comment>
<organism evidence="1 2">
    <name type="scientific">Sclerotinia nivalis</name>
    <dbReference type="NCBI Taxonomy" id="352851"/>
    <lineage>
        <taxon>Eukaryota</taxon>
        <taxon>Fungi</taxon>
        <taxon>Dikarya</taxon>
        <taxon>Ascomycota</taxon>
        <taxon>Pezizomycotina</taxon>
        <taxon>Leotiomycetes</taxon>
        <taxon>Helotiales</taxon>
        <taxon>Sclerotiniaceae</taxon>
        <taxon>Sclerotinia</taxon>
    </lineage>
</organism>
<dbReference type="EMBL" id="JAPEIS010000012">
    <property type="protein sequence ID" value="KAJ8060970.1"/>
    <property type="molecule type" value="Genomic_DNA"/>
</dbReference>
<sequence>MAVEALEPWYISGKNGVGLKRSNNPMFGYSKEFQTTTQHELGNRKSYSMVGNELLFPFLGERFYGAICKGILRLN</sequence>